<comment type="caution">
    <text evidence="8">The sequence shown here is derived from an EMBL/GenBank/DDBJ whole genome shotgun (WGS) entry which is preliminary data.</text>
</comment>
<dbReference type="RefSeq" id="WP_127047620.1">
    <property type="nucleotide sequence ID" value="NZ_RZGZ01000002.1"/>
</dbReference>
<feature type="domain" description="Ionotropic glutamate receptor C-terminal" evidence="7">
    <location>
        <begin position="56"/>
        <end position="276"/>
    </location>
</feature>
<feature type="chain" id="PRO_5018661014" evidence="5">
    <location>
        <begin position="33"/>
        <end position="280"/>
    </location>
</feature>
<evidence type="ECO:0000313" key="8">
    <source>
        <dbReference type="EMBL" id="RUR00802.1"/>
    </source>
</evidence>
<accession>A0A3S0XMR3</accession>
<evidence type="ECO:0000256" key="2">
    <source>
        <dbReference type="ARBA" id="ARBA00010333"/>
    </source>
</evidence>
<gene>
    <name evidence="8" type="ORF">ELQ94_04400</name>
</gene>
<dbReference type="PROSITE" id="PS01039">
    <property type="entry name" value="SBP_BACTERIAL_3"/>
    <property type="match status" value="1"/>
</dbReference>
<dbReference type="EMBL" id="RZGZ01000002">
    <property type="protein sequence ID" value="RUR00802.1"/>
    <property type="molecule type" value="Genomic_DNA"/>
</dbReference>
<comment type="similarity">
    <text evidence="2 4">Belongs to the bacterial solute-binding protein 3 family.</text>
</comment>
<dbReference type="SMART" id="SM00079">
    <property type="entry name" value="PBPe"/>
    <property type="match status" value="1"/>
</dbReference>
<reference evidence="8 9" key="1">
    <citation type="submission" date="2018-12" db="EMBL/GenBank/DDBJ databases">
        <authorList>
            <person name="Li F."/>
        </authorList>
    </citation>
    <scope>NUCLEOTIDE SEQUENCE [LARGE SCALE GENOMIC DNA]</scope>
    <source>
        <strain evidence="8 9">EGI 6500705</strain>
    </source>
</reference>
<dbReference type="InterPro" id="IPR006311">
    <property type="entry name" value="TAT_signal"/>
</dbReference>
<sequence>MSPFTSSPVRRRLLAGIALVGALGLTACSSSASTPGASESAEAAGRTLAQVQDAGVLVVGTEGTYRPFSFHEDGTGPLTGYDVEVVTAVAEQLGVEVEFQETQWDGIFGGLDAGRFDVIANQVSINPERLEDYSFSTPYTISPGVLVVAEDNTDITSLEDLSGKTSAQSLTSNWYEVATGYGANVESVEGWAQAVELLRQGRVDATVNDELTYLDYEQTEGGDTGLKIVDETDDASENALAFRQGSDDLVAAVDEALEGLRSNGTLAEISEKYFGEDVSQ</sequence>
<evidence type="ECO:0000259" key="7">
    <source>
        <dbReference type="SMART" id="SM00079"/>
    </source>
</evidence>
<dbReference type="PROSITE" id="PS51318">
    <property type="entry name" value="TAT"/>
    <property type="match status" value="1"/>
</dbReference>
<name>A0A3S0XMR3_9MICO</name>
<evidence type="ECO:0000256" key="5">
    <source>
        <dbReference type="SAM" id="SignalP"/>
    </source>
</evidence>
<evidence type="ECO:0000313" key="9">
    <source>
        <dbReference type="Proteomes" id="UP000274909"/>
    </source>
</evidence>
<protein>
    <submittedName>
        <fullName evidence="8">Amino acid ABC transporter substrate-binding protein</fullName>
    </submittedName>
</protein>
<dbReference type="PANTHER" id="PTHR35936">
    <property type="entry name" value="MEMBRANE-BOUND LYTIC MUREIN TRANSGLYCOSYLASE F"/>
    <property type="match status" value="1"/>
</dbReference>
<feature type="signal peptide" evidence="5">
    <location>
        <begin position="1"/>
        <end position="32"/>
    </location>
</feature>
<dbReference type="GO" id="GO:0030313">
    <property type="term" value="C:cell envelope"/>
    <property type="evidence" value="ECO:0007669"/>
    <property type="project" value="UniProtKB-SubCell"/>
</dbReference>
<dbReference type="InterPro" id="IPR001638">
    <property type="entry name" value="Solute-binding_3/MltF_N"/>
</dbReference>
<organism evidence="8 9">
    <name type="scientific">Labedella endophytica</name>
    <dbReference type="NCBI Taxonomy" id="1523160"/>
    <lineage>
        <taxon>Bacteria</taxon>
        <taxon>Bacillati</taxon>
        <taxon>Actinomycetota</taxon>
        <taxon>Actinomycetes</taxon>
        <taxon>Micrococcales</taxon>
        <taxon>Microbacteriaceae</taxon>
        <taxon>Labedella</taxon>
    </lineage>
</organism>
<dbReference type="SMART" id="SM00062">
    <property type="entry name" value="PBPb"/>
    <property type="match status" value="1"/>
</dbReference>
<keyword evidence="3 5" id="KW-0732">Signal</keyword>
<evidence type="ECO:0000259" key="6">
    <source>
        <dbReference type="SMART" id="SM00062"/>
    </source>
</evidence>
<evidence type="ECO:0000256" key="4">
    <source>
        <dbReference type="RuleBase" id="RU003744"/>
    </source>
</evidence>
<dbReference type="Proteomes" id="UP000274909">
    <property type="component" value="Unassembled WGS sequence"/>
</dbReference>
<dbReference type="InterPro" id="IPR001320">
    <property type="entry name" value="Iontro_rcpt_C"/>
</dbReference>
<dbReference type="CDD" id="cd13711">
    <property type="entry name" value="PBP2_Ngo0372_TcyA"/>
    <property type="match status" value="1"/>
</dbReference>
<dbReference type="GO" id="GO:0016020">
    <property type="term" value="C:membrane"/>
    <property type="evidence" value="ECO:0007669"/>
    <property type="project" value="InterPro"/>
</dbReference>
<dbReference type="SUPFAM" id="SSF53850">
    <property type="entry name" value="Periplasmic binding protein-like II"/>
    <property type="match status" value="1"/>
</dbReference>
<keyword evidence="9" id="KW-1185">Reference proteome</keyword>
<dbReference type="AlphaFoldDB" id="A0A3S0XMR3"/>
<dbReference type="InterPro" id="IPR018313">
    <property type="entry name" value="SBP_3_CS"/>
</dbReference>
<proteinExistence type="inferred from homology"/>
<dbReference type="GO" id="GO:0015276">
    <property type="term" value="F:ligand-gated monoatomic ion channel activity"/>
    <property type="evidence" value="ECO:0007669"/>
    <property type="project" value="InterPro"/>
</dbReference>
<dbReference type="OrthoDB" id="9814902at2"/>
<dbReference type="PANTHER" id="PTHR35936:SF34">
    <property type="entry name" value="ABC TRANSPORTER EXTRACELLULAR-BINDING PROTEIN YCKB-RELATED"/>
    <property type="match status" value="1"/>
</dbReference>
<comment type="subcellular location">
    <subcellularLocation>
        <location evidence="1">Cell envelope</location>
    </subcellularLocation>
</comment>
<feature type="domain" description="Solute-binding protein family 3/N-terminal" evidence="6">
    <location>
        <begin position="56"/>
        <end position="277"/>
    </location>
</feature>
<dbReference type="Pfam" id="PF00497">
    <property type="entry name" value="SBP_bac_3"/>
    <property type="match status" value="1"/>
</dbReference>
<dbReference type="Gene3D" id="3.40.190.10">
    <property type="entry name" value="Periplasmic binding protein-like II"/>
    <property type="match status" value="2"/>
</dbReference>
<evidence type="ECO:0000256" key="1">
    <source>
        <dbReference type="ARBA" id="ARBA00004196"/>
    </source>
</evidence>
<evidence type="ECO:0000256" key="3">
    <source>
        <dbReference type="ARBA" id="ARBA00022729"/>
    </source>
</evidence>